<reference evidence="3" key="2">
    <citation type="submission" date="2020-04" db="EMBL/GenBank/DDBJ databases">
        <authorList>
            <consortium name="NCBI Genome Project"/>
        </authorList>
    </citation>
    <scope>NUCLEOTIDE SEQUENCE</scope>
    <source>
        <strain evidence="3">CBS 342.82</strain>
    </source>
</reference>
<dbReference type="GeneID" id="54366240"/>
<evidence type="ECO:0000256" key="1">
    <source>
        <dbReference type="SAM" id="MobiDB-lite"/>
    </source>
</evidence>
<feature type="compositionally biased region" description="Polar residues" evidence="1">
    <location>
        <begin position="44"/>
        <end position="62"/>
    </location>
</feature>
<dbReference type="Proteomes" id="UP000504637">
    <property type="component" value="Unplaced"/>
</dbReference>
<feature type="compositionally biased region" description="Basic and acidic residues" evidence="1">
    <location>
        <begin position="63"/>
        <end position="84"/>
    </location>
</feature>
<accession>A0A6J3M8I1</accession>
<organism evidence="3">
    <name type="scientific">Dissoconium aciculare CBS 342.82</name>
    <dbReference type="NCBI Taxonomy" id="1314786"/>
    <lineage>
        <taxon>Eukaryota</taxon>
        <taxon>Fungi</taxon>
        <taxon>Dikarya</taxon>
        <taxon>Ascomycota</taxon>
        <taxon>Pezizomycotina</taxon>
        <taxon>Dothideomycetes</taxon>
        <taxon>Dothideomycetidae</taxon>
        <taxon>Mycosphaerellales</taxon>
        <taxon>Dissoconiaceae</taxon>
        <taxon>Dissoconium</taxon>
    </lineage>
</organism>
<feature type="region of interest" description="Disordered" evidence="1">
    <location>
        <begin position="36"/>
        <end position="100"/>
    </location>
</feature>
<feature type="compositionally biased region" description="Polar residues" evidence="1">
    <location>
        <begin position="85"/>
        <end position="94"/>
    </location>
</feature>
<proteinExistence type="predicted"/>
<keyword evidence="2" id="KW-1185">Reference proteome</keyword>
<sequence>MLSLAAILRTLRPHSNNIERPLWFPSYLRRLSLATATSERHRAQQATQNTPKTHKSCPNQQNRRNDGGTHPTCAERRPPSHDNNNDNSHAQSRRPSAGLNRCPCRRDRRWCAGGYPSFRSDRMVDHRETTQVEGARGQPQATYLNKLTKKRRSAQHDLMELLGNRDAAIGRNLGH</sequence>
<evidence type="ECO:0000313" key="2">
    <source>
        <dbReference type="Proteomes" id="UP000504637"/>
    </source>
</evidence>
<reference evidence="3" key="1">
    <citation type="submission" date="2020-01" db="EMBL/GenBank/DDBJ databases">
        <authorList>
            <consortium name="DOE Joint Genome Institute"/>
            <person name="Haridas S."/>
            <person name="Albert R."/>
            <person name="Binder M."/>
            <person name="Bloem J."/>
            <person name="Labutti K."/>
            <person name="Salamov A."/>
            <person name="Andreopoulos B."/>
            <person name="Baker S.E."/>
            <person name="Barry K."/>
            <person name="Bills G."/>
            <person name="Bluhm B.H."/>
            <person name="Cannon C."/>
            <person name="Castanera R."/>
            <person name="Culley D.E."/>
            <person name="Daum C."/>
            <person name="Ezra D."/>
            <person name="Gonzalez J.B."/>
            <person name="Henrissat B."/>
            <person name="Kuo A."/>
            <person name="Liang C."/>
            <person name="Lipzen A."/>
            <person name="Lutzoni F."/>
            <person name="Magnuson J."/>
            <person name="Mondo S."/>
            <person name="Nolan M."/>
            <person name="Ohm R."/>
            <person name="Pangilinan J."/>
            <person name="Park H.-J."/>
            <person name="Ramirez L."/>
            <person name="Alfaro M."/>
            <person name="Sun H."/>
            <person name="Tritt A."/>
            <person name="Yoshinaga Y."/>
            <person name="Zwiers L.-H."/>
            <person name="Turgeon B.G."/>
            <person name="Goodwin S.B."/>
            <person name="Spatafora J.W."/>
            <person name="Crous P.W."/>
            <person name="Grigoriev I.V."/>
        </authorList>
    </citation>
    <scope>NUCLEOTIDE SEQUENCE</scope>
    <source>
        <strain evidence="3">CBS 342.82</strain>
    </source>
</reference>
<dbReference type="RefSeq" id="XP_033460945.1">
    <property type="nucleotide sequence ID" value="XM_033608440.1"/>
</dbReference>
<reference evidence="3" key="3">
    <citation type="submission" date="2025-08" db="UniProtKB">
        <authorList>
            <consortium name="RefSeq"/>
        </authorList>
    </citation>
    <scope>IDENTIFICATION</scope>
    <source>
        <strain evidence="3">CBS 342.82</strain>
    </source>
</reference>
<name>A0A6J3M8I1_9PEZI</name>
<dbReference type="AlphaFoldDB" id="A0A6J3M8I1"/>
<evidence type="ECO:0000313" key="3">
    <source>
        <dbReference type="RefSeq" id="XP_033460945.1"/>
    </source>
</evidence>
<protein>
    <submittedName>
        <fullName evidence="3">Uncharacterized protein</fullName>
    </submittedName>
</protein>
<gene>
    <name evidence="3" type="ORF">K489DRAFT_431237</name>
</gene>